<keyword evidence="1" id="KW-0812">Transmembrane</keyword>
<keyword evidence="1" id="KW-1133">Transmembrane helix</keyword>
<evidence type="ECO:0000313" key="3">
    <source>
        <dbReference type="Proteomes" id="UP000229500"/>
    </source>
</evidence>
<keyword evidence="1" id="KW-0472">Membrane</keyword>
<proteinExistence type="predicted"/>
<feature type="transmembrane region" description="Helical" evidence="1">
    <location>
        <begin position="106"/>
        <end position="128"/>
    </location>
</feature>
<organism evidence="2 3">
    <name type="scientific">Candidatus Shapirobacteria bacterium CG10_big_fil_rev_8_21_14_0_10_38_14</name>
    <dbReference type="NCBI Taxonomy" id="1974483"/>
    <lineage>
        <taxon>Bacteria</taxon>
        <taxon>Candidatus Shapironibacteriota</taxon>
    </lineage>
</organism>
<reference evidence="3" key="1">
    <citation type="submission" date="2017-09" db="EMBL/GenBank/DDBJ databases">
        <title>Depth-based differentiation of microbial function through sediment-hosted aquifers and enrichment of novel symbionts in the deep terrestrial subsurface.</title>
        <authorList>
            <person name="Probst A.J."/>
            <person name="Ladd B."/>
            <person name="Jarett J.K."/>
            <person name="Geller-Mcgrath D.E."/>
            <person name="Sieber C.M.K."/>
            <person name="Emerson J.B."/>
            <person name="Anantharaman K."/>
            <person name="Thomas B.C."/>
            <person name="Malmstrom R."/>
            <person name="Stieglmeier M."/>
            <person name="Klingl A."/>
            <person name="Woyke T."/>
            <person name="Ryan C.M."/>
            <person name="Banfield J.F."/>
        </authorList>
    </citation>
    <scope>NUCLEOTIDE SEQUENCE [LARGE SCALE GENOMIC DNA]</scope>
</reference>
<dbReference type="Proteomes" id="UP000229500">
    <property type="component" value="Unassembled WGS sequence"/>
</dbReference>
<gene>
    <name evidence="2" type="ORF">COU96_02750</name>
</gene>
<protein>
    <submittedName>
        <fullName evidence="2">Uncharacterized protein</fullName>
    </submittedName>
</protein>
<comment type="caution">
    <text evidence="2">The sequence shown here is derived from an EMBL/GenBank/DDBJ whole genome shotgun (WGS) entry which is preliminary data.</text>
</comment>
<sequence>MKKDFLAVGGFDSHFWPGEDTKLCLDLVYKLGKKIIYDPKVLVYHHRREVFGPHLKQISRYAIHRGHFARILPKTSFRPGYLIPTLFVLGLVIGFFLSFICPIFRIIYLGTIGVYLIALLITAIQVYFERSEKQGSRRRRGSYLKNKVLAKRGSYLKEKNLKLALLVIPSILITHIVYGILFIKGFSSPKLTR</sequence>
<dbReference type="EMBL" id="PFEL01000098">
    <property type="protein sequence ID" value="PJE68887.1"/>
    <property type="molecule type" value="Genomic_DNA"/>
</dbReference>
<evidence type="ECO:0000256" key="1">
    <source>
        <dbReference type="SAM" id="Phobius"/>
    </source>
</evidence>
<evidence type="ECO:0000313" key="2">
    <source>
        <dbReference type="EMBL" id="PJE68887.1"/>
    </source>
</evidence>
<name>A0A2M8L522_9BACT</name>
<dbReference type="AlphaFoldDB" id="A0A2M8L522"/>
<feature type="transmembrane region" description="Helical" evidence="1">
    <location>
        <begin position="80"/>
        <end position="100"/>
    </location>
</feature>
<dbReference type="InterPro" id="IPR029044">
    <property type="entry name" value="Nucleotide-diphossugar_trans"/>
</dbReference>
<dbReference type="Gene3D" id="3.90.550.10">
    <property type="entry name" value="Spore Coat Polysaccharide Biosynthesis Protein SpsA, Chain A"/>
    <property type="match status" value="1"/>
</dbReference>
<feature type="transmembrane region" description="Helical" evidence="1">
    <location>
        <begin position="161"/>
        <end position="183"/>
    </location>
</feature>
<dbReference type="SUPFAM" id="SSF53448">
    <property type="entry name" value="Nucleotide-diphospho-sugar transferases"/>
    <property type="match status" value="1"/>
</dbReference>
<accession>A0A2M8L522</accession>